<proteinExistence type="predicted"/>
<dbReference type="Proteomes" id="UP000750334">
    <property type="component" value="Unassembled WGS sequence"/>
</dbReference>
<dbReference type="PANTHER" id="PTHR22904:SF523">
    <property type="entry name" value="STRESS-INDUCED-PHOSPHOPROTEIN 1"/>
    <property type="match status" value="1"/>
</dbReference>
<dbReference type="SUPFAM" id="SSF52047">
    <property type="entry name" value="RNI-like"/>
    <property type="match status" value="1"/>
</dbReference>
<comment type="caution">
    <text evidence="4">The sequence shown here is derived from an EMBL/GenBank/DDBJ whole genome shotgun (WGS) entry which is preliminary data.</text>
</comment>
<dbReference type="OrthoDB" id="629492at2759"/>
<evidence type="ECO:0000313" key="4">
    <source>
        <dbReference type="EMBL" id="KAG0671882.1"/>
    </source>
</evidence>
<organism evidence="4 5">
    <name type="scientific">Maudiozyma exigua</name>
    <name type="common">Yeast</name>
    <name type="synonym">Kazachstania exigua</name>
    <dbReference type="NCBI Taxonomy" id="34358"/>
    <lineage>
        <taxon>Eukaryota</taxon>
        <taxon>Fungi</taxon>
        <taxon>Dikarya</taxon>
        <taxon>Ascomycota</taxon>
        <taxon>Saccharomycotina</taxon>
        <taxon>Saccharomycetes</taxon>
        <taxon>Saccharomycetales</taxon>
        <taxon>Saccharomycetaceae</taxon>
        <taxon>Maudiozyma</taxon>
    </lineage>
</organism>
<sequence length="727" mass="83712">MSGTSVDRAIELGTKYFKLEDYENAKNVFIKTIKLVNICSDEDVIKLRKSLGLTAHVFVKVGDKNEKRVVHPRYIKLLDNLSASWEKLNEVAKALRVADKMIEKESYNLKGYIRRGILLQKSGKNEQAYKNYKIALMMASYGHDTLKIEYSQKFMNFVQNKKEAIKQNLIKSKKDKEKAIAKDSQIKRVVIDPIEEQRSIKRQKVFITNDLESRDCNIDFIADIPVEIIPLILKDFTAAELLKLTTVSKMWYKRILSWTMLFQIFDLRRLTSREFSQFINFLKKITASKSIKMNSSDNYFNSQVASHSMKSIAISSRLPSEEKKIMKLVLTSLQNCKSDRLVLSTSQSTIHELSKHIEPNSTFYSNVRDLSLIAMLRADKPAEVKFLSNFQSLENLEIIINSSLVPLTSSFNPETSFPGSDISKLSSSWSDNLRSIRIICDQAKVKGFPLKSFLESGSSLNWSSLTRLCISGVTLDDTVKDFNWIKKFSKVEDLWLENNKNAKFETFMEIMKRNHIFQNLKSLTFREDINNGRYDLVTADNNPYLYSNFRHLKRLDLMNTCISGSGLNILTQYISQDDFEKLNIGFCPYIGFSKRYHPNDLNNINPDMGFFYRMTSLQQLILPQMGSITDGSVSALMEQIKCLNSLKKVDLSLNQSITGSSVYDLVLSIIKNNRNKPLNTLIINGCISISHVTVNTMRDKRMVTNLECIYEKETWEQFGRNSFKYRL</sequence>
<keyword evidence="2" id="KW-0802">TPR repeat</keyword>
<gene>
    <name evidence="4" type="ORF">C6P45_004757</name>
</gene>
<dbReference type="InterPro" id="IPR036047">
    <property type="entry name" value="F-box-like_dom_sf"/>
</dbReference>
<evidence type="ECO:0000313" key="5">
    <source>
        <dbReference type="Proteomes" id="UP000750334"/>
    </source>
</evidence>
<dbReference type="InterPro" id="IPR011990">
    <property type="entry name" value="TPR-like_helical_dom_sf"/>
</dbReference>
<evidence type="ECO:0000259" key="3">
    <source>
        <dbReference type="PROSITE" id="PS50181"/>
    </source>
</evidence>
<name>A0A9P7BDG0_MAUEX</name>
<feature type="domain" description="F-box" evidence="3">
    <location>
        <begin position="218"/>
        <end position="265"/>
    </location>
</feature>
<reference evidence="4 5" key="1">
    <citation type="submission" date="2020-11" db="EMBL/GenBank/DDBJ databases">
        <title>Kefir isolates.</title>
        <authorList>
            <person name="Marcisauskas S."/>
            <person name="Kim Y."/>
            <person name="Blasche S."/>
        </authorList>
    </citation>
    <scope>NUCLEOTIDE SEQUENCE [LARGE SCALE GENOMIC DNA]</scope>
    <source>
        <strain evidence="4 5">OG2</strain>
    </source>
</reference>
<evidence type="ECO:0000256" key="2">
    <source>
        <dbReference type="ARBA" id="ARBA00022803"/>
    </source>
</evidence>
<dbReference type="Gene3D" id="3.80.10.10">
    <property type="entry name" value="Ribonuclease Inhibitor"/>
    <property type="match status" value="1"/>
</dbReference>
<dbReference type="PROSITE" id="PS50181">
    <property type="entry name" value="FBOX"/>
    <property type="match status" value="1"/>
</dbReference>
<keyword evidence="1" id="KW-0677">Repeat</keyword>
<dbReference type="PANTHER" id="PTHR22904">
    <property type="entry name" value="TPR REPEAT CONTAINING PROTEIN"/>
    <property type="match status" value="1"/>
</dbReference>
<keyword evidence="5" id="KW-1185">Reference proteome</keyword>
<protein>
    <recommendedName>
        <fullName evidence="3">F-box domain-containing protein</fullName>
    </recommendedName>
</protein>
<dbReference type="SUPFAM" id="SSF48452">
    <property type="entry name" value="TPR-like"/>
    <property type="match status" value="1"/>
</dbReference>
<dbReference type="InterPro" id="IPR001810">
    <property type="entry name" value="F-box_dom"/>
</dbReference>
<dbReference type="GO" id="GO:0051879">
    <property type="term" value="F:Hsp90 protein binding"/>
    <property type="evidence" value="ECO:0007669"/>
    <property type="project" value="TreeGrafter"/>
</dbReference>
<dbReference type="SUPFAM" id="SSF81383">
    <property type="entry name" value="F-box domain"/>
    <property type="match status" value="1"/>
</dbReference>
<dbReference type="EMBL" id="PUHR01000007">
    <property type="protein sequence ID" value="KAG0671882.1"/>
    <property type="molecule type" value="Genomic_DNA"/>
</dbReference>
<dbReference type="Gene3D" id="1.25.40.10">
    <property type="entry name" value="Tetratricopeptide repeat domain"/>
    <property type="match status" value="1"/>
</dbReference>
<dbReference type="InterPro" id="IPR032675">
    <property type="entry name" value="LRR_dom_sf"/>
</dbReference>
<evidence type="ECO:0000256" key="1">
    <source>
        <dbReference type="ARBA" id="ARBA00022737"/>
    </source>
</evidence>
<dbReference type="AlphaFoldDB" id="A0A9P7BDG0"/>
<accession>A0A9P7BDG0</accession>